<reference evidence="1" key="1">
    <citation type="submission" date="2023-04" db="EMBL/GenBank/DDBJ databases">
        <title>Draft Genome sequencing of Naganishia species isolated from polar environments using Oxford Nanopore Technology.</title>
        <authorList>
            <person name="Leo P."/>
            <person name="Venkateswaran K."/>
        </authorList>
    </citation>
    <scope>NUCLEOTIDE SEQUENCE</scope>
    <source>
        <strain evidence="1">DBVPG 5303</strain>
    </source>
</reference>
<dbReference type="Proteomes" id="UP001234202">
    <property type="component" value="Unassembled WGS sequence"/>
</dbReference>
<dbReference type="EMBL" id="JASBWV010000003">
    <property type="protein sequence ID" value="KAJ9126986.1"/>
    <property type="molecule type" value="Genomic_DNA"/>
</dbReference>
<comment type="caution">
    <text evidence="1">The sequence shown here is derived from an EMBL/GenBank/DDBJ whole genome shotgun (WGS) entry which is preliminary data.</text>
</comment>
<sequence>MSKLVFTILCAVGVLLWTKWKQDNNFFNKFFKKFFGDGGSPPFDRTTNESKGNQQSWQGAYSGLDVIRARKRPVSFSAGSELQDPDDDYRRGREPADRRNKDNARVRHPSRDGALRHEDTVHGPGEHRQGREDGRGRGANGEGRGGEFDLDDLAPDMKKPPHDPGDGSVPIREGRERKKRKKEKNSRGDRSPAHSLNEKTGRGDEDDDRKGRRRKQSGRIERTESEEERAVLEEARRRRERPGRLTKEEELEKRLRFLEREEEDKEFERRRARRMWGSEDPGSTRGQAQGDRYDDRVPLRRQGPPQRGGPEGQEYYEGRGGGYAGAAGGEGRGDPYGSRQYQGRPPMMQQGGGQYGSEGYGSYSERRPGYPGGQLADQSGYPGGGYRGQGGAQLNDPGAVIRDPSEYVNQNGYARQGRDGLYRDRQGRIVQHRSDSGYYNDPNRGESVNDIEGSGKSGASDRQQQSRIEEIERRADAAEERRRLIAAQVREIRKEKEAERLREESQATERGETIRLADISTSKAHQSTKEHWAERAADGNSATKDHTDSHQADKPSAPTHSAKAPSERHSADHHHENLSLADLPPDSKDSRLKNHKAKEHRDETTGVHHSSHPATTEHHVSYSTAGLTLNDVPPSPKDKLPAADATRQQWAAKHPKSSKKGSAVDTSVPGPLPTTSAPFSIPVSQSLPQKKESKESASKAQPETPEPAIQLNNTSSDHFERGPSGKGNSSKQHGEVPLSHHEVPVKVPKHSKPVSIEPDLNSTSIPTGMESTLSRPERPPFYDKVYRGAADPNPGLPPLYSENLDPDHDQKTLQKPHWDVEGANTSENITLNNVAPASFRGGQQATNSKPSSSSGRDGEPERNYPKEKERVYKNEITPRGKIPDELFSGRMNQPEQTSIPPIAVAQVQIQNDHPDPSSVPYGSKQREMDIVDANRLQQEPPSVRPTSSEIHLQDAESGSHKETRLKPTTSKTDPTFRFQSETSDSLKHSVKSLCRNAKTCKKRTISFIVLSAAYIAATYYGSSLLIAQAPAAVAASVVVKRQEVASTATDFAADAITSVNDAFQKPGLLMGMLQGHALLISMLWHLVAQVIIVALINSIYSFEPSEAKPNDETPGSSKTASADGKGSSTSVTSWKINTSWKSICNRVTRTRDWFHRNMGRWSCARYGMILALFLISLIVGRQLTSLAYISRNPSSAEPPWSTFPDVTLFYGKLRASRAGLATGVSLVQVSMCFWVVVVFSASYCMSTLGDPPATRVADLEQGKAVA</sequence>
<accession>A0ACC2XVE3</accession>
<proteinExistence type="predicted"/>
<organism evidence="1 2">
    <name type="scientific">Naganishia onofrii</name>
    <dbReference type="NCBI Taxonomy" id="1851511"/>
    <lineage>
        <taxon>Eukaryota</taxon>
        <taxon>Fungi</taxon>
        <taxon>Dikarya</taxon>
        <taxon>Basidiomycota</taxon>
        <taxon>Agaricomycotina</taxon>
        <taxon>Tremellomycetes</taxon>
        <taxon>Filobasidiales</taxon>
        <taxon>Filobasidiaceae</taxon>
        <taxon>Naganishia</taxon>
    </lineage>
</organism>
<evidence type="ECO:0000313" key="1">
    <source>
        <dbReference type="EMBL" id="KAJ9126986.1"/>
    </source>
</evidence>
<protein>
    <submittedName>
        <fullName evidence="1">Uncharacterized protein</fullName>
    </submittedName>
</protein>
<gene>
    <name evidence="1" type="ORF">QFC24_001217</name>
</gene>
<name>A0ACC2XVE3_9TREE</name>
<evidence type="ECO:0000313" key="2">
    <source>
        <dbReference type="Proteomes" id="UP001234202"/>
    </source>
</evidence>
<keyword evidence="2" id="KW-1185">Reference proteome</keyword>